<name>A0ABW2N6X8_9ACTN</name>
<dbReference type="EMBL" id="JBHTCH010000017">
    <property type="protein sequence ID" value="MFC7361670.1"/>
    <property type="molecule type" value="Genomic_DNA"/>
</dbReference>
<evidence type="ECO:0008006" key="4">
    <source>
        <dbReference type="Google" id="ProtNLM"/>
    </source>
</evidence>
<keyword evidence="1" id="KW-0472">Membrane</keyword>
<proteinExistence type="predicted"/>
<organism evidence="2 3">
    <name type="scientific">Nocardioides astragali</name>
    <dbReference type="NCBI Taxonomy" id="1776736"/>
    <lineage>
        <taxon>Bacteria</taxon>
        <taxon>Bacillati</taxon>
        <taxon>Actinomycetota</taxon>
        <taxon>Actinomycetes</taxon>
        <taxon>Propionibacteriales</taxon>
        <taxon>Nocardioidaceae</taxon>
        <taxon>Nocardioides</taxon>
    </lineage>
</organism>
<feature type="transmembrane region" description="Helical" evidence="1">
    <location>
        <begin position="103"/>
        <end position="123"/>
    </location>
</feature>
<sequence>MQVEETTTTEDAPTPESTSVVPGWLPTVLMVLFLAVVARQGTRAISDPDTFWHLTLGHAIIDARSVSSVTEPWSSVSDQPWVPTQWLTEIVVASAQGAAGLPAVAWLFTLSLMALVLLLHRLTRSVADAVPAAFTTGITVVAMAASLSPRPHMVTYLCLVLTLLAWRGTTSDLRPRWWLIPMTWVWAMSHGMWFVGPVLGLAILVGLALDGRLDHTNARRLAAVPFASVVVAALTPVGPALLGAPLAVAGVGAFITEWQAPSFRSPGPAVAALMVAVIVVAWSRSTRRIPWTEVMLLALAVGWILLSTRTVALGALTVSPLVAATLHSLLGRDLQAPTVRASWSLRISAIVIAGVAALVVPHTAEEPTKIPAGLDSGLEALEPGVVFNDYKLGGWLRWRHPHLTPVVDGMSEAYSVQHLRDYGRTQAVAGGWEDTFDRWDPEAAVLLDNSPLATALVDQRGWTSVAEDEGYVLLVPSS</sequence>
<keyword evidence="1" id="KW-1133">Transmembrane helix</keyword>
<keyword evidence="3" id="KW-1185">Reference proteome</keyword>
<comment type="caution">
    <text evidence="2">The sequence shown here is derived from an EMBL/GenBank/DDBJ whole genome shotgun (WGS) entry which is preliminary data.</text>
</comment>
<reference evidence="3" key="1">
    <citation type="journal article" date="2019" name="Int. J. Syst. Evol. Microbiol.">
        <title>The Global Catalogue of Microorganisms (GCM) 10K type strain sequencing project: providing services to taxonomists for standard genome sequencing and annotation.</title>
        <authorList>
            <consortium name="The Broad Institute Genomics Platform"/>
            <consortium name="The Broad Institute Genome Sequencing Center for Infectious Disease"/>
            <person name="Wu L."/>
            <person name="Ma J."/>
        </authorList>
    </citation>
    <scope>NUCLEOTIDE SEQUENCE [LARGE SCALE GENOMIC DNA]</scope>
    <source>
        <strain evidence="3">FCH27</strain>
    </source>
</reference>
<evidence type="ECO:0000256" key="1">
    <source>
        <dbReference type="SAM" id="Phobius"/>
    </source>
</evidence>
<gene>
    <name evidence="2" type="ORF">ACFQO6_15450</name>
</gene>
<feature type="transmembrane region" description="Helical" evidence="1">
    <location>
        <begin position="190"/>
        <end position="209"/>
    </location>
</feature>
<feature type="transmembrane region" description="Helical" evidence="1">
    <location>
        <begin position="20"/>
        <end position="38"/>
    </location>
</feature>
<keyword evidence="1" id="KW-0812">Transmembrane</keyword>
<feature type="transmembrane region" description="Helical" evidence="1">
    <location>
        <begin position="263"/>
        <end position="282"/>
    </location>
</feature>
<feature type="transmembrane region" description="Helical" evidence="1">
    <location>
        <begin position="129"/>
        <end position="147"/>
    </location>
</feature>
<accession>A0ABW2N6X8</accession>
<evidence type="ECO:0000313" key="2">
    <source>
        <dbReference type="EMBL" id="MFC7361670.1"/>
    </source>
</evidence>
<dbReference type="Proteomes" id="UP001596524">
    <property type="component" value="Unassembled WGS sequence"/>
</dbReference>
<feature type="transmembrane region" description="Helical" evidence="1">
    <location>
        <begin position="154"/>
        <end position="170"/>
    </location>
</feature>
<dbReference type="RefSeq" id="WP_255891255.1">
    <property type="nucleotide sequence ID" value="NZ_JAFMZM010000004.1"/>
</dbReference>
<evidence type="ECO:0000313" key="3">
    <source>
        <dbReference type="Proteomes" id="UP001596524"/>
    </source>
</evidence>
<feature type="transmembrane region" description="Helical" evidence="1">
    <location>
        <begin position="343"/>
        <end position="360"/>
    </location>
</feature>
<protein>
    <recommendedName>
        <fullName evidence="4">Glycosyltransferase RgtA/B/C/D-like domain-containing protein</fullName>
    </recommendedName>
</protein>
<feature type="transmembrane region" description="Helical" evidence="1">
    <location>
        <begin position="221"/>
        <end position="243"/>
    </location>
</feature>
<feature type="transmembrane region" description="Helical" evidence="1">
    <location>
        <begin position="294"/>
        <end position="323"/>
    </location>
</feature>